<feature type="coiled-coil region" evidence="1">
    <location>
        <begin position="65"/>
        <end position="99"/>
    </location>
</feature>
<proteinExistence type="predicted"/>
<dbReference type="GO" id="GO:0043565">
    <property type="term" value="F:sequence-specific DNA binding"/>
    <property type="evidence" value="ECO:0007669"/>
    <property type="project" value="InterPro"/>
</dbReference>
<evidence type="ECO:0000313" key="4">
    <source>
        <dbReference type="EMBL" id="CDX49194.1"/>
    </source>
</evidence>
<dbReference type="SMART" id="SM00760">
    <property type="entry name" value="Bac_DnaA_C"/>
    <property type="match status" value="1"/>
</dbReference>
<dbReference type="GO" id="GO:0006270">
    <property type="term" value="P:DNA replication initiation"/>
    <property type="evidence" value="ECO:0007669"/>
    <property type="project" value="InterPro"/>
</dbReference>
<dbReference type="Proteomes" id="UP000182888">
    <property type="component" value="Unassembled WGS sequence"/>
</dbReference>
<sequence>MAEPALRKLDRDLPRIDMRSPRLRDKQAKRLVAAKPKPRSRMNGRERQKADAAMRAALLAVERAKELAEANVARAAAIIDDAERRAAEIIAAAEAEAAEILKRGGVPVREIILEVARRHDVDPELITGRSHNARIVAIRYEAISLAHLRRPDMSLPQLARAFGDRDHTTILHALKKTGVYLGRKAVYGEGE</sequence>
<accession>A0A0K2VMQ1</accession>
<evidence type="ECO:0000256" key="2">
    <source>
        <dbReference type="SAM" id="MobiDB-lite"/>
    </source>
</evidence>
<keyword evidence="1" id="KW-0175">Coiled coil</keyword>
<dbReference type="CDD" id="cd06571">
    <property type="entry name" value="Bac_DnaA_C"/>
    <property type="match status" value="1"/>
</dbReference>
<dbReference type="GO" id="GO:0006275">
    <property type="term" value="P:regulation of DNA replication"/>
    <property type="evidence" value="ECO:0007669"/>
    <property type="project" value="InterPro"/>
</dbReference>
<dbReference type="InterPro" id="IPR010921">
    <property type="entry name" value="Trp_repressor/repl_initiator"/>
</dbReference>
<evidence type="ECO:0000313" key="5">
    <source>
        <dbReference type="Proteomes" id="UP000182888"/>
    </source>
</evidence>
<protein>
    <recommendedName>
        <fullName evidence="3">Chromosomal replication initiator DnaA C-terminal domain-containing protein</fullName>
    </recommendedName>
</protein>
<dbReference type="InterPro" id="IPR013159">
    <property type="entry name" value="DnaA_C"/>
</dbReference>
<dbReference type="AlphaFoldDB" id="A0A0K2VMQ1"/>
<feature type="compositionally biased region" description="Basic and acidic residues" evidence="2">
    <location>
        <begin position="1"/>
        <end position="28"/>
    </location>
</feature>
<reference evidence="5" key="1">
    <citation type="submission" date="2014-08" db="EMBL/GenBank/DDBJ databases">
        <authorList>
            <person name="Edwards T."/>
        </authorList>
    </citation>
    <scope>NUCLEOTIDE SEQUENCE [LARGE SCALE GENOMIC DNA]</scope>
</reference>
<dbReference type="Pfam" id="PF08299">
    <property type="entry name" value="Bac_DnaA_C"/>
    <property type="match status" value="1"/>
</dbReference>
<dbReference type="EMBL" id="CCND01000001">
    <property type="protein sequence ID" value="CDX49194.1"/>
    <property type="molecule type" value="Genomic_DNA"/>
</dbReference>
<gene>
    <name evidence="4" type="ORF">MPL1032_10245</name>
</gene>
<organism evidence="4 5">
    <name type="scientific">Mesorhizobium plurifarium</name>
    <dbReference type="NCBI Taxonomy" id="69974"/>
    <lineage>
        <taxon>Bacteria</taxon>
        <taxon>Pseudomonadati</taxon>
        <taxon>Pseudomonadota</taxon>
        <taxon>Alphaproteobacteria</taxon>
        <taxon>Hyphomicrobiales</taxon>
        <taxon>Phyllobacteriaceae</taxon>
        <taxon>Mesorhizobium</taxon>
    </lineage>
</organism>
<dbReference type="Gene3D" id="1.10.1750.10">
    <property type="match status" value="1"/>
</dbReference>
<feature type="domain" description="Chromosomal replication initiator DnaA C-terminal" evidence="3">
    <location>
        <begin position="107"/>
        <end position="177"/>
    </location>
</feature>
<evidence type="ECO:0000259" key="3">
    <source>
        <dbReference type="SMART" id="SM00760"/>
    </source>
</evidence>
<name>A0A0K2VMQ1_MESPL</name>
<feature type="region of interest" description="Disordered" evidence="2">
    <location>
        <begin position="1"/>
        <end position="49"/>
    </location>
</feature>
<dbReference type="GO" id="GO:0005524">
    <property type="term" value="F:ATP binding"/>
    <property type="evidence" value="ECO:0007669"/>
    <property type="project" value="InterPro"/>
</dbReference>
<dbReference type="SUPFAM" id="SSF48295">
    <property type="entry name" value="TrpR-like"/>
    <property type="match status" value="1"/>
</dbReference>
<evidence type="ECO:0000256" key="1">
    <source>
        <dbReference type="SAM" id="Coils"/>
    </source>
</evidence>